<dbReference type="AlphaFoldDB" id="A0A6A6INI7"/>
<evidence type="ECO:0000256" key="1">
    <source>
        <dbReference type="SAM" id="MobiDB-lite"/>
    </source>
</evidence>
<dbReference type="InterPro" id="IPR029058">
    <property type="entry name" value="AB_hydrolase_fold"/>
</dbReference>
<proteinExistence type="predicted"/>
<reference evidence="3" key="1">
    <citation type="journal article" date="2020" name="Stud. Mycol.">
        <title>101 Dothideomycetes genomes: a test case for predicting lifestyles and emergence of pathogens.</title>
        <authorList>
            <person name="Haridas S."/>
            <person name="Albert R."/>
            <person name="Binder M."/>
            <person name="Bloem J."/>
            <person name="Labutti K."/>
            <person name="Salamov A."/>
            <person name="Andreopoulos B."/>
            <person name="Baker S."/>
            <person name="Barry K."/>
            <person name="Bills G."/>
            <person name="Bluhm B."/>
            <person name="Cannon C."/>
            <person name="Castanera R."/>
            <person name="Culley D."/>
            <person name="Daum C."/>
            <person name="Ezra D."/>
            <person name="Gonzalez J."/>
            <person name="Henrissat B."/>
            <person name="Kuo A."/>
            <person name="Liang C."/>
            <person name="Lipzen A."/>
            <person name="Lutzoni F."/>
            <person name="Magnuson J."/>
            <person name="Mondo S."/>
            <person name="Nolan M."/>
            <person name="Ohm R."/>
            <person name="Pangilinan J."/>
            <person name="Park H.-J."/>
            <person name="Ramirez L."/>
            <person name="Alfaro M."/>
            <person name="Sun H."/>
            <person name="Tritt A."/>
            <person name="Yoshinaga Y."/>
            <person name="Zwiers L.-H."/>
            <person name="Turgeon B."/>
            <person name="Goodwin S."/>
            <person name="Spatafora J."/>
            <person name="Crous P."/>
            <person name="Grigoriev I."/>
        </authorList>
    </citation>
    <scope>NUCLEOTIDE SEQUENCE</scope>
    <source>
        <strain evidence="3">CBS 122368</strain>
    </source>
</reference>
<dbReference type="PANTHER" id="PTHR37471:SF1">
    <property type="entry name" value="AB HYDROLASE-1 DOMAIN-CONTAINING PROTEIN"/>
    <property type="match status" value="1"/>
</dbReference>
<dbReference type="EMBL" id="ML987192">
    <property type="protein sequence ID" value="KAF2251658.1"/>
    <property type="molecule type" value="Genomic_DNA"/>
</dbReference>
<organism evidence="3 4">
    <name type="scientific">Trematosphaeria pertusa</name>
    <dbReference type="NCBI Taxonomy" id="390896"/>
    <lineage>
        <taxon>Eukaryota</taxon>
        <taxon>Fungi</taxon>
        <taxon>Dikarya</taxon>
        <taxon>Ascomycota</taxon>
        <taxon>Pezizomycotina</taxon>
        <taxon>Dothideomycetes</taxon>
        <taxon>Pleosporomycetidae</taxon>
        <taxon>Pleosporales</taxon>
        <taxon>Massarineae</taxon>
        <taxon>Trematosphaeriaceae</taxon>
        <taxon>Trematosphaeria</taxon>
    </lineage>
</organism>
<dbReference type="GeneID" id="54581661"/>
<evidence type="ECO:0000313" key="4">
    <source>
        <dbReference type="Proteomes" id="UP000800094"/>
    </source>
</evidence>
<dbReference type="Gene3D" id="3.40.50.1820">
    <property type="entry name" value="alpha/beta hydrolase"/>
    <property type="match status" value="1"/>
</dbReference>
<feature type="compositionally biased region" description="Low complexity" evidence="1">
    <location>
        <begin position="442"/>
        <end position="455"/>
    </location>
</feature>
<keyword evidence="2" id="KW-1133">Transmembrane helix</keyword>
<gene>
    <name evidence="3" type="ORF">BU26DRAFT_516443</name>
</gene>
<keyword evidence="2" id="KW-0812">Transmembrane</keyword>
<dbReference type="OrthoDB" id="6431331at2759"/>
<dbReference type="SUPFAM" id="SSF53474">
    <property type="entry name" value="alpha/beta-Hydrolases"/>
    <property type="match status" value="1"/>
</dbReference>
<evidence type="ECO:0000256" key="2">
    <source>
        <dbReference type="SAM" id="Phobius"/>
    </source>
</evidence>
<feature type="transmembrane region" description="Helical" evidence="2">
    <location>
        <begin position="12"/>
        <end position="35"/>
    </location>
</feature>
<keyword evidence="2" id="KW-0472">Membrane</keyword>
<name>A0A6A6INI7_9PLEO</name>
<keyword evidence="4" id="KW-1185">Reference proteome</keyword>
<dbReference type="Proteomes" id="UP000800094">
    <property type="component" value="Unassembled WGS sequence"/>
</dbReference>
<evidence type="ECO:0000313" key="3">
    <source>
        <dbReference type="EMBL" id="KAF2251658.1"/>
    </source>
</evidence>
<dbReference type="PANTHER" id="PTHR37471">
    <property type="entry name" value="UNNAMED PRODUCT"/>
    <property type="match status" value="1"/>
</dbReference>
<feature type="transmembrane region" description="Helical" evidence="2">
    <location>
        <begin position="41"/>
        <end position="60"/>
    </location>
</feature>
<accession>A0A6A6INI7</accession>
<feature type="region of interest" description="Disordered" evidence="1">
    <location>
        <begin position="438"/>
        <end position="469"/>
    </location>
</feature>
<evidence type="ECO:0008006" key="5">
    <source>
        <dbReference type="Google" id="ProtNLM"/>
    </source>
</evidence>
<feature type="transmembrane region" description="Helical" evidence="2">
    <location>
        <begin position="179"/>
        <end position="198"/>
    </location>
</feature>
<dbReference type="RefSeq" id="XP_033686662.1">
    <property type="nucleotide sequence ID" value="XM_033828331.1"/>
</dbReference>
<sequence length="514" mass="58675">MIGTSIPSYIFIRSCIFLLHAIAPLSILFCLFSLVSPPSFRGARILQIWTTLETAFYLFVYHPRKIYLQRAAIHPTPVSREERRVLFQRCHEHIPDPERYLTKWFMDAPASEIKRENVKDFLRWAFLNTGAPNAADDEELEEFIKEMEKMLGRKLEPGRGSAKCLRLSLEKVDMLHRSLTWYLCVFVVDTLASAYMRYYSFDFHRTSRLQFPTVFPFRPLTFLTPHRSAAKTVTYWHRPHTSKTRLPILFIHGIGIGLYPYINLLAEINPGLETDASDGEVGIIAVEIMAVSLRLTREALDKDVMCQEIDCILKAHGWEKFVLVSHSYGSVITTHLLRTPQIAQKIGPLLFIDPVSFLLHLPDVAYNFICRKPIRANEHQLHYFASKDMGVSHTLFRRFFWSENILWKEDLRGHRATVVLGGRDLIVDTEAVRAYLTDHTGSSRSGSNGSCNGNGKSKGEKEGCEVGPGAGQAWKGDGDGLDVLWFPQLDHGQVFDRKSTRAKLVRVIGRYCEG</sequence>
<protein>
    <recommendedName>
        <fullName evidence="5">AB hydrolase-1 domain-containing protein</fullName>
    </recommendedName>
</protein>